<evidence type="ECO:0000313" key="12">
    <source>
        <dbReference type="Proteomes" id="UP000069906"/>
    </source>
</evidence>
<evidence type="ECO:0000256" key="2">
    <source>
        <dbReference type="ARBA" id="ARBA00022833"/>
    </source>
</evidence>
<dbReference type="GO" id="GO:0006351">
    <property type="term" value="P:DNA-templated transcription"/>
    <property type="evidence" value="ECO:0007669"/>
    <property type="project" value="InterPro"/>
</dbReference>
<reference evidence="9 12" key="1">
    <citation type="journal article" date="2015" name="ISME J.">
        <title>Elemental sulfur and acetate can support life of a novel strictly anaerobic haloarchaeon.</title>
        <authorList>
            <person name="Sorokin D.Y."/>
            <person name="Kublanov I.V."/>
            <person name="Gavrilov S.N."/>
            <person name="Rojo D."/>
            <person name="Roman P."/>
            <person name="Golyshin P.N."/>
            <person name="Slepak V.Z."/>
            <person name="Smedile F."/>
            <person name="Ferrer M."/>
            <person name="Messina E."/>
            <person name="La Cono V."/>
            <person name="Yakimov M.M."/>
        </authorList>
    </citation>
    <scope>NUCLEOTIDE SEQUENCE [LARGE SCALE GENOMIC DNA]</scope>
    <source>
        <strain evidence="9 12">HSR2</strain>
    </source>
</reference>
<feature type="region of interest" description="Disordered" evidence="7">
    <location>
        <begin position="31"/>
        <end position="68"/>
    </location>
</feature>
<evidence type="ECO:0000256" key="7">
    <source>
        <dbReference type="SAM" id="MobiDB-lite"/>
    </source>
</evidence>
<dbReference type="PATRIC" id="fig|1604004.4.peg.1044"/>
<feature type="binding site" evidence="5">
    <location>
        <position position="20"/>
    </location>
    <ligand>
        <name>Zn(2+)</name>
        <dbReference type="ChEBI" id="CHEBI:29105"/>
        <label>1</label>
    </ligand>
</feature>
<dbReference type="InterPro" id="IPR019761">
    <property type="entry name" value="DNA-dir_RNA_pol-M_15_CS"/>
</dbReference>
<sequence>MQFCDECGSLMHTEGDTWVCRSCENEEPRDSQAEAAMATQDGQRDDGAPAVADATQGSTETMQEPCPADDCDSDRAYYEMMPKPGGSYEVRLFTCVECGHKWRES</sequence>
<feature type="zinc finger region" description="C4-type" evidence="6">
    <location>
        <begin position="4"/>
        <end position="23"/>
    </location>
</feature>
<keyword evidence="2 5" id="KW-0862">Zinc</keyword>
<dbReference type="HOGENOM" id="CLU_093932_3_2_2"/>
<feature type="binding site" evidence="5">
    <location>
        <position position="4"/>
    </location>
    <ligand>
        <name>Zn(2+)</name>
        <dbReference type="ChEBI" id="CHEBI:29105"/>
        <label>1</label>
    </ligand>
</feature>
<proteinExistence type="inferred from homology"/>
<reference evidence="11" key="2">
    <citation type="submission" date="2015-05" db="EMBL/GenBank/DDBJ databases">
        <title>Complete genome sequence of Halanaeroarchaeum sulfurireducens type strain M27-SA2, a sulfate-reducer haloarchaeon from marine anoxic lake Medee.</title>
        <authorList>
            <person name="Messina E."/>
            <person name="Kublanov I.V."/>
            <person name="Toshchakov S."/>
            <person name="Arcadi E."/>
            <person name="La Spada G."/>
            <person name="La Cono V."/>
            <person name="Yakimov M.M."/>
        </authorList>
    </citation>
    <scope>NUCLEOTIDE SEQUENCE [LARGE SCALE GENOMIC DNA]</scope>
    <source>
        <strain evidence="11">M27-SA2</strain>
    </source>
</reference>
<keyword evidence="1 5" id="KW-0479">Metal-binding</keyword>
<feature type="binding site" evidence="5">
    <location>
        <position position="98"/>
    </location>
    <ligand>
        <name>Zn(2+)</name>
        <dbReference type="ChEBI" id="CHEBI:29105"/>
        <label>2</label>
    </ligand>
</feature>
<comment type="similarity">
    <text evidence="4">Belongs to the archaeal rpoM/eukaryotic RPA12/RPB9/RPC11 RNA polymerase family.</text>
</comment>
<evidence type="ECO:0000256" key="6">
    <source>
        <dbReference type="PIRSR" id="PIRSR005586-2"/>
    </source>
</evidence>
<dbReference type="Pfam" id="PF02150">
    <property type="entry name" value="Zn_ribbon_RPB9"/>
    <property type="match status" value="1"/>
</dbReference>
<accession>A0A0F7PCW9</accession>
<keyword evidence="9" id="KW-0240">DNA-directed RNA polymerase</keyword>
<dbReference type="PROSITE" id="PS01030">
    <property type="entry name" value="RNA_POL_M_15KD"/>
    <property type="match status" value="1"/>
</dbReference>
<evidence type="ECO:0000256" key="3">
    <source>
        <dbReference type="ARBA" id="ARBA00023163"/>
    </source>
</evidence>
<dbReference type="Proteomes" id="UP000069906">
    <property type="component" value="Chromosome"/>
</dbReference>
<dbReference type="STRING" id="1604004.HLASA_0983"/>
<dbReference type="AlphaFoldDB" id="A0A0F7PCW9"/>
<evidence type="ECO:0000313" key="9">
    <source>
        <dbReference type="EMBL" id="AKH97484.1"/>
    </source>
</evidence>
<feature type="binding site" evidence="5">
    <location>
        <position position="71"/>
    </location>
    <ligand>
        <name>Zn(2+)</name>
        <dbReference type="ChEBI" id="CHEBI:29105"/>
        <label>2</label>
    </ligand>
</feature>
<dbReference type="Gene3D" id="2.20.25.10">
    <property type="match status" value="1"/>
</dbReference>
<feature type="binding site" evidence="5">
    <location>
        <position position="95"/>
    </location>
    <ligand>
        <name>Zn(2+)</name>
        <dbReference type="ChEBI" id="CHEBI:29105"/>
        <label>2</label>
    </ligand>
</feature>
<keyword evidence="6" id="KW-0863">Zinc-finger</keyword>
<feature type="binding site" evidence="5">
    <location>
        <position position="66"/>
    </location>
    <ligand>
        <name>Zn(2+)</name>
        <dbReference type="ChEBI" id="CHEBI:29105"/>
        <label>2</label>
    </ligand>
</feature>
<dbReference type="EMBL" id="CP008874">
    <property type="protein sequence ID" value="AKH97484.1"/>
    <property type="molecule type" value="Genomic_DNA"/>
</dbReference>
<dbReference type="GO" id="GO:0008270">
    <property type="term" value="F:zinc ion binding"/>
    <property type="evidence" value="ECO:0007669"/>
    <property type="project" value="UniProtKB-KW"/>
</dbReference>
<dbReference type="KEGG" id="hsu:HLASF_0994"/>
<evidence type="ECO:0000256" key="1">
    <source>
        <dbReference type="ARBA" id="ARBA00022723"/>
    </source>
</evidence>
<dbReference type="InterPro" id="IPR012164">
    <property type="entry name" value="Rpa12/Rpb9/Rpc10/TFS"/>
</dbReference>
<gene>
    <name evidence="10" type="ORF">HLASA_0983</name>
    <name evidence="9" type="ORF">HLASF_0994</name>
</gene>
<dbReference type="SUPFAM" id="SSF57783">
    <property type="entry name" value="Zinc beta-ribbon"/>
    <property type="match status" value="1"/>
</dbReference>
<feature type="binding site" evidence="5">
    <location>
        <position position="23"/>
    </location>
    <ligand>
        <name>Zn(2+)</name>
        <dbReference type="ChEBI" id="CHEBI:29105"/>
        <label>1</label>
    </ligand>
</feature>
<evidence type="ECO:0000313" key="10">
    <source>
        <dbReference type="EMBL" id="ALG81880.1"/>
    </source>
</evidence>
<dbReference type="EMBL" id="CP011564">
    <property type="protein sequence ID" value="ALG81880.1"/>
    <property type="molecule type" value="Genomic_DNA"/>
</dbReference>
<dbReference type="Proteomes" id="UP000060390">
    <property type="component" value="Chromosome"/>
</dbReference>
<protein>
    <submittedName>
        <fullName evidence="9">DNA-directed RNA polymerase, M/15 kDa subunit</fullName>
    </submittedName>
</protein>
<dbReference type="PIRSF" id="PIRSF005586">
    <property type="entry name" value="RNApol_RpoM"/>
    <property type="match status" value="1"/>
</dbReference>
<keyword evidence="3 4" id="KW-0804">Transcription</keyword>
<dbReference type="GeneID" id="26010339"/>
<dbReference type="GO" id="GO:0003899">
    <property type="term" value="F:DNA-directed RNA polymerase activity"/>
    <property type="evidence" value="ECO:0007669"/>
    <property type="project" value="InterPro"/>
</dbReference>
<organism evidence="9 12">
    <name type="scientific">Halanaeroarchaeum sulfurireducens</name>
    <dbReference type="NCBI Taxonomy" id="1604004"/>
    <lineage>
        <taxon>Archaea</taxon>
        <taxon>Methanobacteriati</taxon>
        <taxon>Methanobacteriota</taxon>
        <taxon>Stenosarchaea group</taxon>
        <taxon>Halobacteria</taxon>
        <taxon>Halobacteriales</taxon>
        <taxon>Halobacteriaceae</taxon>
        <taxon>Halanaeroarchaeum</taxon>
    </lineage>
</organism>
<feature type="binding site" evidence="5">
    <location>
        <position position="7"/>
    </location>
    <ligand>
        <name>Zn(2+)</name>
        <dbReference type="ChEBI" id="CHEBI:29105"/>
        <label>1</label>
    </ligand>
</feature>
<dbReference type="RefSeq" id="WP_050048236.1">
    <property type="nucleotide sequence ID" value="NZ_CP008874.1"/>
</dbReference>
<evidence type="ECO:0000256" key="4">
    <source>
        <dbReference type="PIRNR" id="PIRNR005586"/>
    </source>
</evidence>
<dbReference type="SMART" id="SM00661">
    <property type="entry name" value="RPOL9"/>
    <property type="match status" value="1"/>
</dbReference>
<feature type="domain" description="DNA-directed RNA polymerase II subunit RPB9-like zinc ribbon" evidence="8">
    <location>
        <begin position="2"/>
        <end position="52"/>
    </location>
</feature>
<dbReference type="OrthoDB" id="72957at2157"/>
<dbReference type="InterPro" id="IPR001529">
    <property type="entry name" value="Zn_ribbon_RPB9"/>
</dbReference>
<dbReference type="GO" id="GO:0000428">
    <property type="term" value="C:DNA-directed RNA polymerase complex"/>
    <property type="evidence" value="ECO:0007669"/>
    <property type="project" value="UniProtKB-KW"/>
</dbReference>
<name>A0A0F7PCW9_9EURY</name>
<reference evidence="10 11" key="3">
    <citation type="journal article" date="2016" name="Stand. Genomic Sci.">
        <title>Complete genome sequence of 'Halanaeroarchaeum sulfurireducens' M27-SA2, a sulfur-reducing and acetate-oxidizing haloarchaeon from the deep-sea hypersaline anoxic lake Medee.</title>
        <authorList>
            <person name="Messina E."/>
            <person name="Sorokin D.Y."/>
            <person name="Kublanov I.V."/>
            <person name="Toshchakov S."/>
            <person name="Lopatina A."/>
            <person name="Arcadi E."/>
            <person name="Smedile F."/>
            <person name="La Spada G."/>
            <person name="La Cono V."/>
            <person name="Yakimov M.M."/>
        </authorList>
    </citation>
    <scope>NUCLEOTIDE SEQUENCE [LARGE SCALE GENOMIC DNA]</scope>
    <source>
        <strain evidence="10 11">M27-SA2</strain>
    </source>
</reference>
<evidence type="ECO:0000256" key="5">
    <source>
        <dbReference type="PIRSR" id="PIRSR005586-1"/>
    </source>
</evidence>
<evidence type="ECO:0000259" key="8">
    <source>
        <dbReference type="SMART" id="SM00661"/>
    </source>
</evidence>
<evidence type="ECO:0000313" key="11">
    <source>
        <dbReference type="Proteomes" id="UP000060390"/>
    </source>
</evidence>
<keyword evidence="12" id="KW-1185">Reference proteome</keyword>
<dbReference type="KEGG" id="hsf:HLASA_0983"/>